<gene>
    <name evidence="2" type="ORF">PGLA1383_LOCUS52560</name>
</gene>
<evidence type="ECO:0000313" key="3">
    <source>
        <dbReference type="Proteomes" id="UP000654075"/>
    </source>
</evidence>
<comment type="caution">
    <text evidence="2">The sequence shown here is derived from an EMBL/GenBank/DDBJ whole genome shotgun (WGS) entry which is preliminary data.</text>
</comment>
<evidence type="ECO:0000313" key="2">
    <source>
        <dbReference type="EMBL" id="CAE8637171.1"/>
    </source>
</evidence>
<dbReference type="Proteomes" id="UP000654075">
    <property type="component" value="Unassembled WGS sequence"/>
</dbReference>
<protein>
    <submittedName>
        <fullName evidence="2">Uncharacterized protein</fullName>
    </submittedName>
</protein>
<name>A0A813HGC8_POLGL</name>
<keyword evidence="1" id="KW-0812">Transmembrane</keyword>
<feature type="transmembrane region" description="Helical" evidence="1">
    <location>
        <begin position="6"/>
        <end position="29"/>
    </location>
</feature>
<reference evidence="2" key="1">
    <citation type="submission" date="2021-02" db="EMBL/GenBank/DDBJ databases">
        <authorList>
            <person name="Dougan E. K."/>
            <person name="Rhodes N."/>
            <person name="Thang M."/>
            <person name="Chan C."/>
        </authorList>
    </citation>
    <scope>NUCLEOTIDE SEQUENCE</scope>
</reference>
<proteinExistence type="predicted"/>
<keyword evidence="1" id="KW-0472">Membrane</keyword>
<evidence type="ECO:0000256" key="1">
    <source>
        <dbReference type="SAM" id="Phobius"/>
    </source>
</evidence>
<sequence>MPIVVIVVVIVVIVVVVIVVVVAVVVIMLEPLHRQSAATLVMTRSAFLLVASTSSRFRKSLASTLLAAPVLPSPHSFDFSSSACSKSQFVLLICLLFCYCCLLRFEM</sequence>
<organism evidence="2 3">
    <name type="scientific">Polarella glacialis</name>
    <name type="common">Dinoflagellate</name>
    <dbReference type="NCBI Taxonomy" id="89957"/>
    <lineage>
        <taxon>Eukaryota</taxon>
        <taxon>Sar</taxon>
        <taxon>Alveolata</taxon>
        <taxon>Dinophyceae</taxon>
        <taxon>Suessiales</taxon>
        <taxon>Suessiaceae</taxon>
        <taxon>Polarella</taxon>
    </lineage>
</organism>
<keyword evidence="1" id="KW-1133">Transmembrane helix</keyword>
<dbReference type="EMBL" id="CAJNNV010031634">
    <property type="protein sequence ID" value="CAE8637171.1"/>
    <property type="molecule type" value="Genomic_DNA"/>
</dbReference>
<dbReference type="AlphaFoldDB" id="A0A813HGC8"/>
<keyword evidence="3" id="KW-1185">Reference proteome</keyword>
<feature type="transmembrane region" description="Helical" evidence="1">
    <location>
        <begin position="87"/>
        <end position="105"/>
    </location>
</feature>
<accession>A0A813HGC8</accession>